<dbReference type="OrthoDB" id="6926498at2759"/>
<comment type="caution">
    <text evidence="1">The sequence shown here is derived from an EMBL/GenBank/DDBJ whole genome shotgun (WGS) entry which is preliminary data.</text>
</comment>
<dbReference type="Proteomes" id="UP000625711">
    <property type="component" value="Unassembled WGS sequence"/>
</dbReference>
<keyword evidence="2" id="KW-1185">Reference proteome</keyword>
<protein>
    <submittedName>
        <fullName evidence="1">Uncharacterized protein</fullName>
    </submittedName>
</protein>
<proteinExistence type="predicted"/>
<name>A0A834HN59_RHYFE</name>
<gene>
    <name evidence="1" type="ORF">GWI33_001288</name>
</gene>
<evidence type="ECO:0000313" key="2">
    <source>
        <dbReference type="Proteomes" id="UP000625711"/>
    </source>
</evidence>
<accession>A0A834HN59</accession>
<dbReference type="EMBL" id="JAACXV010019852">
    <property type="protein sequence ID" value="KAF7263737.1"/>
    <property type="molecule type" value="Genomic_DNA"/>
</dbReference>
<reference evidence="1" key="1">
    <citation type="submission" date="2020-08" db="EMBL/GenBank/DDBJ databases">
        <title>Genome sequencing and assembly of the red palm weevil Rhynchophorus ferrugineus.</title>
        <authorList>
            <person name="Dias G.B."/>
            <person name="Bergman C.M."/>
            <person name="Manee M."/>
        </authorList>
    </citation>
    <scope>NUCLEOTIDE SEQUENCE</scope>
    <source>
        <strain evidence="1">AA-2017</strain>
        <tissue evidence="1">Whole larva</tissue>
    </source>
</reference>
<evidence type="ECO:0000313" key="1">
    <source>
        <dbReference type="EMBL" id="KAF7263737.1"/>
    </source>
</evidence>
<organism evidence="1 2">
    <name type="scientific">Rhynchophorus ferrugineus</name>
    <name type="common">Red palm weevil</name>
    <name type="synonym">Curculio ferrugineus</name>
    <dbReference type="NCBI Taxonomy" id="354439"/>
    <lineage>
        <taxon>Eukaryota</taxon>
        <taxon>Metazoa</taxon>
        <taxon>Ecdysozoa</taxon>
        <taxon>Arthropoda</taxon>
        <taxon>Hexapoda</taxon>
        <taxon>Insecta</taxon>
        <taxon>Pterygota</taxon>
        <taxon>Neoptera</taxon>
        <taxon>Endopterygota</taxon>
        <taxon>Coleoptera</taxon>
        <taxon>Polyphaga</taxon>
        <taxon>Cucujiformia</taxon>
        <taxon>Curculionidae</taxon>
        <taxon>Dryophthorinae</taxon>
        <taxon>Rhynchophorus</taxon>
    </lineage>
</organism>
<dbReference type="AlphaFoldDB" id="A0A834HN59"/>
<sequence>MPYLYRTGPGVYLAGPVATPPMDLSSTDDISGCSGGGKMMMMNWWMRAGKSLSKSIGGCVGHSRGKKLCTIWTSDTELIERTYMVTPTSTGGPGKPQKWL</sequence>